<keyword evidence="3 7" id="KW-0479">Metal-binding</keyword>
<feature type="binding site" evidence="7">
    <location>
        <position position="200"/>
    </location>
    <ligand>
        <name>Mg(2+)</name>
        <dbReference type="ChEBI" id="CHEBI:18420"/>
    </ligand>
</feature>
<dbReference type="HOGENOM" id="CLU_068983_1_1_1"/>
<keyword evidence="5 7" id="KW-0460">Magnesium</keyword>
<dbReference type="InterPro" id="IPR016965">
    <property type="entry name" value="Pase_PHOSPHO-typ"/>
</dbReference>
<evidence type="ECO:0000256" key="1">
    <source>
        <dbReference type="ARBA" id="ARBA00001946"/>
    </source>
</evidence>
<dbReference type="AlphaFoldDB" id="B4MAY3"/>
<dbReference type="InterPro" id="IPR036412">
    <property type="entry name" value="HAD-like_sf"/>
</dbReference>
<keyword evidence="4 8" id="KW-0378">Hydrolase</keyword>
<proteinExistence type="inferred from homology"/>
<dbReference type="EC" id="3.1.3.41" evidence="8"/>
<dbReference type="GO" id="GO:0046872">
    <property type="term" value="F:metal ion binding"/>
    <property type="evidence" value="ECO:0007669"/>
    <property type="project" value="UniProtKB-KW"/>
</dbReference>
<evidence type="ECO:0000256" key="4">
    <source>
        <dbReference type="ARBA" id="ARBA00022801"/>
    </source>
</evidence>
<gene>
    <name evidence="8" type="primary">Dvir\GJ16003</name>
    <name evidence="8" type="ORF">Dvir_GJ16003</name>
</gene>
<evidence type="ECO:0000313" key="9">
    <source>
        <dbReference type="Proteomes" id="UP000008792"/>
    </source>
</evidence>
<accession>B4MAY3</accession>
<evidence type="ECO:0000256" key="7">
    <source>
        <dbReference type="PIRSR" id="PIRSR031051-3"/>
    </source>
</evidence>
<feature type="binding site" evidence="7">
    <location>
        <position position="32"/>
    </location>
    <ligand>
        <name>Mg(2+)</name>
        <dbReference type="ChEBI" id="CHEBI:18420"/>
    </ligand>
</feature>
<evidence type="ECO:0000256" key="5">
    <source>
        <dbReference type="ARBA" id="ARBA00022842"/>
    </source>
</evidence>
<evidence type="ECO:0000256" key="6">
    <source>
        <dbReference type="PIRSR" id="PIRSR031051-1"/>
    </source>
</evidence>
<dbReference type="Proteomes" id="UP000008792">
    <property type="component" value="Unassembled WGS sequence"/>
</dbReference>
<comment type="cofactor">
    <cofactor evidence="1 7">
        <name>Mg(2+)</name>
        <dbReference type="ChEBI" id="CHEBI:18420"/>
    </cofactor>
</comment>
<dbReference type="eggNOG" id="KOG3120">
    <property type="taxonomic scope" value="Eukaryota"/>
</dbReference>
<dbReference type="InParanoid" id="B4MAY3"/>
<sequence>MMLFGGYLARLPALWRCFGSRKERLLATFDFDKTIIDVDSYQVLSQLLSPEQRTEQLFALIHNSDWLTFIQRVLRLLQLEQCLSAAQIGQHTRRLPPVPGMLHLLRRMERYPALDMCIVSDANSYMIGEWLAAHGLEHIFKAGIHTNPVTVQPDGQLLVEPYELQTHCDQCPPNMCKGGIMHSLMTSCNVAYSRIIYVGDGCNDLCAIRRLRPDDVACIRRGEELYDKLPGHRHELSCQLLDWRDGHELEDKLFATVLHL</sequence>
<dbReference type="PANTHER" id="PTHR20889:SF12">
    <property type="entry name" value="LP01149P"/>
    <property type="match status" value="1"/>
</dbReference>
<dbReference type="NCBIfam" id="TIGR01488">
    <property type="entry name" value="HAD-SF-IB"/>
    <property type="match status" value="1"/>
</dbReference>
<feature type="active site" description="Nucleophile" evidence="6">
    <location>
        <position position="32"/>
    </location>
</feature>
<evidence type="ECO:0000256" key="2">
    <source>
        <dbReference type="ARBA" id="ARBA00008541"/>
    </source>
</evidence>
<reference evidence="8 9" key="1">
    <citation type="journal article" date="2007" name="Nature">
        <title>Evolution of genes and genomes on the Drosophila phylogeny.</title>
        <authorList>
            <consortium name="Drosophila 12 Genomes Consortium"/>
            <person name="Clark A.G."/>
            <person name="Eisen M.B."/>
            <person name="Smith D.R."/>
            <person name="Bergman C.M."/>
            <person name="Oliver B."/>
            <person name="Markow T.A."/>
            <person name="Kaufman T.C."/>
            <person name="Kellis M."/>
            <person name="Gelbart W."/>
            <person name="Iyer V.N."/>
            <person name="Pollard D.A."/>
            <person name="Sackton T.B."/>
            <person name="Larracuente A.M."/>
            <person name="Singh N.D."/>
            <person name="Abad J.P."/>
            <person name="Abt D.N."/>
            <person name="Adryan B."/>
            <person name="Aguade M."/>
            <person name="Akashi H."/>
            <person name="Anderson W.W."/>
            <person name="Aquadro C.F."/>
            <person name="Ardell D.H."/>
            <person name="Arguello R."/>
            <person name="Artieri C.G."/>
            <person name="Barbash D.A."/>
            <person name="Barker D."/>
            <person name="Barsanti P."/>
            <person name="Batterham P."/>
            <person name="Batzoglou S."/>
            <person name="Begun D."/>
            <person name="Bhutkar A."/>
            <person name="Blanco E."/>
            <person name="Bosak S.A."/>
            <person name="Bradley R.K."/>
            <person name="Brand A.D."/>
            <person name="Brent M.R."/>
            <person name="Brooks A.N."/>
            <person name="Brown R.H."/>
            <person name="Butlin R.K."/>
            <person name="Caggese C."/>
            <person name="Calvi B.R."/>
            <person name="Bernardo de Carvalho A."/>
            <person name="Caspi A."/>
            <person name="Castrezana S."/>
            <person name="Celniker S.E."/>
            <person name="Chang J.L."/>
            <person name="Chapple C."/>
            <person name="Chatterji S."/>
            <person name="Chinwalla A."/>
            <person name="Civetta A."/>
            <person name="Clifton S.W."/>
            <person name="Comeron J.M."/>
            <person name="Costello J.C."/>
            <person name="Coyne J.A."/>
            <person name="Daub J."/>
            <person name="David R.G."/>
            <person name="Delcher A.L."/>
            <person name="Delehaunty K."/>
            <person name="Do C.B."/>
            <person name="Ebling H."/>
            <person name="Edwards K."/>
            <person name="Eickbush T."/>
            <person name="Evans J.D."/>
            <person name="Filipski A."/>
            <person name="Findeiss S."/>
            <person name="Freyhult E."/>
            <person name="Fulton L."/>
            <person name="Fulton R."/>
            <person name="Garcia A.C."/>
            <person name="Gardiner A."/>
            <person name="Garfield D.A."/>
            <person name="Garvin B.E."/>
            <person name="Gibson G."/>
            <person name="Gilbert D."/>
            <person name="Gnerre S."/>
            <person name="Godfrey J."/>
            <person name="Good R."/>
            <person name="Gotea V."/>
            <person name="Gravely B."/>
            <person name="Greenberg A.J."/>
            <person name="Griffiths-Jones S."/>
            <person name="Gross S."/>
            <person name="Guigo R."/>
            <person name="Gustafson E.A."/>
            <person name="Haerty W."/>
            <person name="Hahn M.W."/>
            <person name="Halligan D.L."/>
            <person name="Halpern A.L."/>
            <person name="Halter G.M."/>
            <person name="Han M.V."/>
            <person name="Heger A."/>
            <person name="Hillier L."/>
            <person name="Hinrichs A.S."/>
            <person name="Holmes I."/>
            <person name="Hoskins R.A."/>
            <person name="Hubisz M.J."/>
            <person name="Hultmark D."/>
            <person name="Huntley M.A."/>
            <person name="Jaffe D.B."/>
            <person name="Jagadeeshan S."/>
            <person name="Jeck W.R."/>
            <person name="Johnson J."/>
            <person name="Jones C.D."/>
            <person name="Jordan W.C."/>
            <person name="Karpen G.H."/>
            <person name="Kataoka E."/>
            <person name="Keightley P.D."/>
            <person name="Kheradpour P."/>
            <person name="Kirkness E.F."/>
            <person name="Koerich L.B."/>
            <person name="Kristiansen K."/>
            <person name="Kudrna D."/>
            <person name="Kulathinal R.J."/>
            <person name="Kumar S."/>
            <person name="Kwok R."/>
            <person name="Lander E."/>
            <person name="Langley C.H."/>
            <person name="Lapoint R."/>
            <person name="Lazzaro B.P."/>
            <person name="Lee S.J."/>
            <person name="Levesque L."/>
            <person name="Li R."/>
            <person name="Lin C.F."/>
            <person name="Lin M.F."/>
            <person name="Lindblad-Toh K."/>
            <person name="Llopart A."/>
            <person name="Long M."/>
            <person name="Low L."/>
            <person name="Lozovsky E."/>
            <person name="Lu J."/>
            <person name="Luo M."/>
            <person name="Machado C.A."/>
            <person name="Makalowski W."/>
            <person name="Marzo M."/>
            <person name="Matsuda M."/>
            <person name="Matzkin L."/>
            <person name="McAllister B."/>
            <person name="McBride C.S."/>
            <person name="McKernan B."/>
            <person name="McKernan K."/>
            <person name="Mendez-Lago M."/>
            <person name="Minx P."/>
            <person name="Mollenhauer M.U."/>
            <person name="Montooth K."/>
            <person name="Mount S.M."/>
            <person name="Mu X."/>
            <person name="Myers E."/>
            <person name="Negre B."/>
            <person name="Newfeld S."/>
            <person name="Nielsen R."/>
            <person name="Noor M.A."/>
            <person name="O'Grady P."/>
            <person name="Pachter L."/>
            <person name="Papaceit M."/>
            <person name="Parisi M.J."/>
            <person name="Parisi M."/>
            <person name="Parts L."/>
            <person name="Pedersen J.S."/>
            <person name="Pesole G."/>
            <person name="Phillippy A.M."/>
            <person name="Ponting C.P."/>
            <person name="Pop M."/>
            <person name="Porcelli D."/>
            <person name="Powell J.R."/>
            <person name="Prohaska S."/>
            <person name="Pruitt K."/>
            <person name="Puig M."/>
            <person name="Quesneville H."/>
            <person name="Ram K.R."/>
            <person name="Rand D."/>
            <person name="Rasmussen M.D."/>
            <person name="Reed L.K."/>
            <person name="Reenan R."/>
            <person name="Reily A."/>
            <person name="Remington K.A."/>
            <person name="Rieger T.T."/>
            <person name="Ritchie M.G."/>
            <person name="Robin C."/>
            <person name="Rogers Y.H."/>
            <person name="Rohde C."/>
            <person name="Rozas J."/>
            <person name="Rubenfield M.J."/>
            <person name="Ruiz A."/>
            <person name="Russo S."/>
            <person name="Salzberg S.L."/>
            <person name="Sanchez-Gracia A."/>
            <person name="Saranga D.J."/>
            <person name="Sato H."/>
            <person name="Schaeffer S.W."/>
            <person name="Schatz M.C."/>
            <person name="Schlenke T."/>
            <person name="Schwartz R."/>
            <person name="Segarra C."/>
            <person name="Singh R.S."/>
            <person name="Sirot L."/>
            <person name="Sirota M."/>
            <person name="Sisneros N.B."/>
            <person name="Smith C.D."/>
            <person name="Smith T.F."/>
            <person name="Spieth J."/>
            <person name="Stage D.E."/>
            <person name="Stark A."/>
            <person name="Stephan W."/>
            <person name="Strausberg R.L."/>
            <person name="Strempel S."/>
            <person name="Sturgill D."/>
            <person name="Sutton G."/>
            <person name="Sutton G.G."/>
            <person name="Tao W."/>
            <person name="Teichmann S."/>
            <person name="Tobari Y.N."/>
            <person name="Tomimura Y."/>
            <person name="Tsolas J.M."/>
            <person name="Valente V.L."/>
            <person name="Venter E."/>
            <person name="Venter J.C."/>
            <person name="Vicario S."/>
            <person name="Vieira F.G."/>
            <person name="Vilella A.J."/>
            <person name="Villasante A."/>
            <person name="Walenz B."/>
            <person name="Wang J."/>
            <person name="Wasserman M."/>
            <person name="Watts T."/>
            <person name="Wilson D."/>
            <person name="Wilson R.K."/>
            <person name="Wing R.A."/>
            <person name="Wolfner M.F."/>
            <person name="Wong A."/>
            <person name="Wong G.K."/>
            <person name="Wu C.I."/>
            <person name="Wu G."/>
            <person name="Yamamoto D."/>
            <person name="Yang H.P."/>
            <person name="Yang S.P."/>
            <person name="Yorke J.A."/>
            <person name="Yoshida K."/>
            <person name="Zdobnov E."/>
            <person name="Zhang P."/>
            <person name="Zhang Y."/>
            <person name="Zimin A.V."/>
            <person name="Baldwin J."/>
            <person name="Abdouelleil A."/>
            <person name="Abdulkadir J."/>
            <person name="Abebe A."/>
            <person name="Abera B."/>
            <person name="Abreu J."/>
            <person name="Acer S.C."/>
            <person name="Aftuck L."/>
            <person name="Alexander A."/>
            <person name="An P."/>
            <person name="Anderson E."/>
            <person name="Anderson S."/>
            <person name="Arachi H."/>
            <person name="Azer M."/>
            <person name="Bachantsang P."/>
            <person name="Barry A."/>
            <person name="Bayul T."/>
            <person name="Berlin A."/>
            <person name="Bessette D."/>
            <person name="Bloom T."/>
            <person name="Blye J."/>
            <person name="Boguslavskiy L."/>
            <person name="Bonnet C."/>
            <person name="Boukhgalter B."/>
            <person name="Bourzgui I."/>
            <person name="Brown A."/>
            <person name="Cahill P."/>
            <person name="Channer S."/>
            <person name="Cheshatsang Y."/>
            <person name="Chuda L."/>
            <person name="Citroen M."/>
            <person name="Collymore A."/>
            <person name="Cooke P."/>
            <person name="Costello M."/>
            <person name="D'Aco K."/>
            <person name="Daza R."/>
            <person name="De Haan G."/>
            <person name="DeGray S."/>
            <person name="DeMaso C."/>
            <person name="Dhargay N."/>
            <person name="Dooley K."/>
            <person name="Dooley E."/>
            <person name="Doricent M."/>
            <person name="Dorje P."/>
            <person name="Dorjee K."/>
            <person name="Dupes A."/>
            <person name="Elong R."/>
            <person name="Falk J."/>
            <person name="Farina A."/>
            <person name="Faro S."/>
            <person name="Ferguson D."/>
            <person name="Fisher S."/>
            <person name="Foley C.D."/>
            <person name="Franke A."/>
            <person name="Friedrich D."/>
            <person name="Gadbois L."/>
            <person name="Gearin G."/>
            <person name="Gearin C.R."/>
            <person name="Giannoukos G."/>
            <person name="Goode T."/>
            <person name="Graham J."/>
            <person name="Grandbois E."/>
            <person name="Grewal S."/>
            <person name="Gyaltsen K."/>
            <person name="Hafez N."/>
            <person name="Hagos B."/>
            <person name="Hall J."/>
            <person name="Henson C."/>
            <person name="Hollinger A."/>
            <person name="Honan T."/>
            <person name="Huard M.D."/>
            <person name="Hughes L."/>
            <person name="Hurhula B."/>
            <person name="Husby M.E."/>
            <person name="Kamat A."/>
            <person name="Kanga B."/>
            <person name="Kashin S."/>
            <person name="Khazanovich D."/>
            <person name="Kisner P."/>
            <person name="Lance K."/>
            <person name="Lara M."/>
            <person name="Lee W."/>
            <person name="Lennon N."/>
            <person name="Letendre F."/>
            <person name="LeVine R."/>
            <person name="Lipovsky A."/>
            <person name="Liu X."/>
            <person name="Liu J."/>
            <person name="Liu S."/>
            <person name="Lokyitsang T."/>
            <person name="Lokyitsang Y."/>
            <person name="Lubonja R."/>
            <person name="Lui A."/>
            <person name="MacDonald P."/>
            <person name="Magnisalis V."/>
            <person name="Maru K."/>
            <person name="Matthews C."/>
            <person name="McCusker W."/>
            <person name="McDonough S."/>
            <person name="Mehta T."/>
            <person name="Meldrim J."/>
            <person name="Meneus L."/>
            <person name="Mihai O."/>
            <person name="Mihalev A."/>
            <person name="Mihova T."/>
            <person name="Mittelman R."/>
            <person name="Mlenga V."/>
            <person name="Montmayeur A."/>
            <person name="Mulrain L."/>
            <person name="Navidi A."/>
            <person name="Naylor J."/>
            <person name="Negash T."/>
            <person name="Nguyen T."/>
            <person name="Nguyen N."/>
            <person name="Nicol R."/>
            <person name="Norbu C."/>
            <person name="Norbu N."/>
            <person name="Novod N."/>
            <person name="O'Neill B."/>
            <person name="Osman S."/>
            <person name="Markiewicz E."/>
            <person name="Oyono O.L."/>
            <person name="Patti C."/>
            <person name="Phunkhang P."/>
            <person name="Pierre F."/>
            <person name="Priest M."/>
            <person name="Raghuraman S."/>
            <person name="Rege F."/>
            <person name="Reyes R."/>
            <person name="Rise C."/>
            <person name="Rogov P."/>
            <person name="Ross K."/>
            <person name="Ryan E."/>
            <person name="Settipalli S."/>
            <person name="Shea T."/>
            <person name="Sherpa N."/>
            <person name="Shi L."/>
            <person name="Shih D."/>
            <person name="Sparrow T."/>
            <person name="Spaulding J."/>
            <person name="Stalker J."/>
            <person name="Stange-Thomann N."/>
            <person name="Stavropoulos S."/>
            <person name="Stone C."/>
            <person name="Strader C."/>
            <person name="Tesfaye S."/>
            <person name="Thomson T."/>
            <person name="Thoulutsang Y."/>
            <person name="Thoulutsang D."/>
            <person name="Topham K."/>
            <person name="Topping I."/>
            <person name="Tsamla T."/>
            <person name="Vassiliev H."/>
            <person name="Vo A."/>
            <person name="Wangchuk T."/>
            <person name="Wangdi T."/>
            <person name="Weiand M."/>
            <person name="Wilkinson J."/>
            <person name="Wilson A."/>
            <person name="Yadav S."/>
            <person name="Young G."/>
            <person name="Yu Q."/>
            <person name="Zembek L."/>
            <person name="Zhong D."/>
            <person name="Zimmer A."/>
            <person name="Zwirko Z."/>
            <person name="Jaffe D.B."/>
            <person name="Alvarez P."/>
            <person name="Brockman W."/>
            <person name="Butler J."/>
            <person name="Chin C."/>
            <person name="Gnerre S."/>
            <person name="Grabherr M."/>
            <person name="Kleber M."/>
            <person name="Mauceli E."/>
            <person name="MacCallum I."/>
        </authorList>
    </citation>
    <scope>NUCLEOTIDE SEQUENCE [LARGE SCALE GENOMIC DNA]</scope>
    <source>
        <strain evidence="9">Tucson 15010-1051.87</strain>
    </source>
</reference>
<dbReference type="SUPFAM" id="SSF56784">
    <property type="entry name" value="HAD-like"/>
    <property type="match status" value="1"/>
</dbReference>
<dbReference type="Gene3D" id="3.40.50.1000">
    <property type="entry name" value="HAD superfamily/HAD-like"/>
    <property type="match status" value="1"/>
</dbReference>
<dbReference type="OrthoDB" id="10267182at2759"/>
<dbReference type="InterPro" id="IPR006384">
    <property type="entry name" value="HAD_hydro_PyrdxlP_Pase-like"/>
</dbReference>
<name>B4MAY3_DROVI</name>
<organism evidence="8 9">
    <name type="scientific">Drosophila virilis</name>
    <name type="common">Fruit fly</name>
    <dbReference type="NCBI Taxonomy" id="7244"/>
    <lineage>
        <taxon>Eukaryota</taxon>
        <taxon>Metazoa</taxon>
        <taxon>Ecdysozoa</taxon>
        <taxon>Arthropoda</taxon>
        <taxon>Hexapoda</taxon>
        <taxon>Insecta</taxon>
        <taxon>Pterygota</taxon>
        <taxon>Neoptera</taxon>
        <taxon>Endopterygota</taxon>
        <taxon>Diptera</taxon>
        <taxon>Brachycera</taxon>
        <taxon>Muscomorpha</taxon>
        <taxon>Ephydroidea</taxon>
        <taxon>Drosophilidae</taxon>
        <taxon>Drosophila</taxon>
    </lineage>
</organism>
<evidence type="ECO:0000313" key="8">
    <source>
        <dbReference type="EMBL" id="EDW66392.2"/>
    </source>
</evidence>
<dbReference type="InterPro" id="IPR023214">
    <property type="entry name" value="HAD_sf"/>
</dbReference>
<dbReference type="EMBL" id="CH940655">
    <property type="protein sequence ID" value="EDW66392.2"/>
    <property type="molecule type" value="Genomic_DNA"/>
</dbReference>
<dbReference type="NCBIfam" id="TIGR01489">
    <property type="entry name" value="DKMTPPase-SF"/>
    <property type="match status" value="1"/>
</dbReference>
<feature type="binding site" evidence="7">
    <location>
        <position position="30"/>
    </location>
    <ligand>
        <name>Mg(2+)</name>
        <dbReference type="ChEBI" id="CHEBI:18420"/>
    </ligand>
</feature>
<feature type="active site" description="Nucleophile" evidence="6">
    <location>
        <position position="30"/>
    </location>
</feature>
<dbReference type="EC" id="3.1.3.-" evidence="8"/>
<dbReference type="FunCoup" id="B4MAY3">
    <property type="interactions" value="128"/>
</dbReference>
<dbReference type="Pfam" id="PF06888">
    <property type="entry name" value="Put_Phosphatase"/>
    <property type="match status" value="1"/>
</dbReference>
<dbReference type="KEGG" id="dvi:6634540"/>
<comment type="similarity">
    <text evidence="2">Belongs to the HAD-like hydrolase superfamily. PHOSPHO family.</text>
</comment>
<evidence type="ECO:0000256" key="3">
    <source>
        <dbReference type="ARBA" id="ARBA00022723"/>
    </source>
</evidence>
<dbReference type="PIRSF" id="PIRSF031051">
    <property type="entry name" value="PyrdxlP_Pase_PHOSPHO2"/>
    <property type="match status" value="1"/>
</dbReference>
<dbReference type="GO" id="GO:0016791">
    <property type="term" value="F:phosphatase activity"/>
    <property type="evidence" value="ECO:0007669"/>
    <property type="project" value="InterPro"/>
</dbReference>
<keyword evidence="9" id="KW-1185">Reference proteome</keyword>
<dbReference type="PANTHER" id="PTHR20889">
    <property type="entry name" value="PHOSPHATASE, ORPHAN 1, 2"/>
    <property type="match status" value="1"/>
</dbReference>
<protein>
    <submittedName>
        <fullName evidence="8">Uncharacterized protein</fullName>
        <ecNumber evidence="8">3.1.3.-</ecNumber>
        <ecNumber evidence="8">3.1.3.41</ecNumber>
    </submittedName>
</protein>